<feature type="compositionally biased region" description="Polar residues" evidence="1">
    <location>
        <begin position="57"/>
        <end position="72"/>
    </location>
</feature>
<evidence type="ECO:0000313" key="2">
    <source>
        <dbReference type="EMBL" id="KDQ52119.1"/>
    </source>
</evidence>
<proteinExistence type="predicted"/>
<feature type="region of interest" description="Disordered" evidence="1">
    <location>
        <begin position="32"/>
        <end position="95"/>
    </location>
</feature>
<organism evidence="2 3">
    <name type="scientific">Jaapia argillacea MUCL 33604</name>
    <dbReference type="NCBI Taxonomy" id="933084"/>
    <lineage>
        <taxon>Eukaryota</taxon>
        <taxon>Fungi</taxon>
        <taxon>Dikarya</taxon>
        <taxon>Basidiomycota</taxon>
        <taxon>Agaricomycotina</taxon>
        <taxon>Agaricomycetes</taxon>
        <taxon>Agaricomycetidae</taxon>
        <taxon>Jaapiales</taxon>
        <taxon>Jaapiaceae</taxon>
        <taxon>Jaapia</taxon>
    </lineage>
</organism>
<sequence>MERVVGNFPPPFSPRHLLVVFSPKILSHNRTTFSSSYLHPNQSTTQDPHPPARLSTKGRNPPSSFDETGTTPSERKASLRDPTSPPTQEADTARFCTVESGDDVEEVIFGIPA</sequence>
<dbReference type="HOGENOM" id="CLU_2133863_0_0_1"/>
<accession>A0A067PBI0</accession>
<reference evidence="3" key="1">
    <citation type="journal article" date="2014" name="Proc. Natl. Acad. Sci. U.S.A.">
        <title>Extensive sampling of basidiomycete genomes demonstrates inadequacy of the white-rot/brown-rot paradigm for wood decay fungi.</title>
        <authorList>
            <person name="Riley R."/>
            <person name="Salamov A.A."/>
            <person name="Brown D.W."/>
            <person name="Nagy L.G."/>
            <person name="Floudas D."/>
            <person name="Held B.W."/>
            <person name="Levasseur A."/>
            <person name="Lombard V."/>
            <person name="Morin E."/>
            <person name="Otillar R."/>
            <person name="Lindquist E.A."/>
            <person name="Sun H."/>
            <person name="LaButti K.M."/>
            <person name="Schmutz J."/>
            <person name="Jabbour D."/>
            <person name="Luo H."/>
            <person name="Baker S.E."/>
            <person name="Pisabarro A.G."/>
            <person name="Walton J.D."/>
            <person name="Blanchette R.A."/>
            <person name="Henrissat B."/>
            <person name="Martin F."/>
            <person name="Cullen D."/>
            <person name="Hibbett D.S."/>
            <person name="Grigoriev I.V."/>
        </authorList>
    </citation>
    <scope>NUCLEOTIDE SEQUENCE [LARGE SCALE GENOMIC DNA]</scope>
    <source>
        <strain evidence="3">MUCL 33604</strain>
    </source>
</reference>
<dbReference type="InParanoid" id="A0A067PBI0"/>
<dbReference type="EMBL" id="KL197742">
    <property type="protein sequence ID" value="KDQ52119.1"/>
    <property type="molecule type" value="Genomic_DNA"/>
</dbReference>
<keyword evidence="3" id="KW-1185">Reference proteome</keyword>
<feature type="compositionally biased region" description="Polar residues" evidence="1">
    <location>
        <begin position="32"/>
        <end position="47"/>
    </location>
</feature>
<gene>
    <name evidence="2" type="ORF">JAAARDRAFT_490166</name>
</gene>
<evidence type="ECO:0000313" key="3">
    <source>
        <dbReference type="Proteomes" id="UP000027265"/>
    </source>
</evidence>
<name>A0A067PBI0_9AGAM</name>
<protein>
    <submittedName>
        <fullName evidence="2">Uncharacterized protein</fullName>
    </submittedName>
</protein>
<dbReference type="AlphaFoldDB" id="A0A067PBI0"/>
<evidence type="ECO:0000256" key="1">
    <source>
        <dbReference type="SAM" id="MobiDB-lite"/>
    </source>
</evidence>
<dbReference type="Proteomes" id="UP000027265">
    <property type="component" value="Unassembled WGS sequence"/>
</dbReference>